<feature type="chain" id="PRO_5045343282" description="TonB C-terminal domain-containing protein" evidence="11">
    <location>
        <begin position="21"/>
        <end position="278"/>
    </location>
</feature>
<dbReference type="RefSeq" id="WP_078606181.1">
    <property type="nucleotide sequence ID" value="NZ_MPZV01000005.1"/>
</dbReference>
<keyword evidence="9" id="KW-0472">Membrane</keyword>
<comment type="caution">
    <text evidence="13">The sequence shown here is derived from an EMBL/GenBank/DDBJ whole genome shotgun (WGS) entry which is preliminary data.</text>
</comment>
<evidence type="ECO:0000256" key="8">
    <source>
        <dbReference type="ARBA" id="ARBA00022989"/>
    </source>
</evidence>
<reference evidence="13 14" key="1">
    <citation type="submission" date="2016-11" db="EMBL/GenBank/DDBJ databases">
        <title>A multilocus sequence analysis scheme for characterization of bacteria in the genus Thioclava.</title>
        <authorList>
            <person name="Liu Y."/>
            <person name="Shao Z."/>
        </authorList>
    </citation>
    <scope>NUCLEOTIDE SEQUENCE [LARGE SCALE GENOMIC DNA]</scope>
    <source>
        <strain evidence="13 14">TAW-CT134</strain>
    </source>
</reference>
<dbReference type="Pfam" id="PF13103">
    <property type="entry name" value="TonB_2"/>
    <property type="match status" value="1"/>
</dbReference>
<accession>A0ABX3MVY2</accession>
<dbReference type="Proteomes" id="UP000190787">
    <property type="component" value="Unassembled WGS sequence"/>
</dbReference>
<evidence type="ECO:0000256" key="4">
    <source>
        <dbReference type="ARBA" id="ARBA00022475"/>
    </source>
</evidence>
<evidence type="ECO:0000256" key="10">
    <source>
        <dbReference type="SAM" id="MobiDB-lite"/>
    </source>
</evidence>
<dbReference type="EMBL" id="MPZV01000005">
    <property type="protein sequence ID" value="OOY22640.1"/>
    <property type="molecule type" value="Genomic_DNA"/>
</dbReference>
<protein>
    <recommendedName>
        <fullName evidence="12">TonB C-terminal domain-containing protein</fullName>
    </recommendedName>
</protein>
<keyword evidence="4" id="KW-1003">Cell membrane</keyword>
<keyword evidence="8" id="KW-1133">Transmembrane helix</keyword>
<dbReference type="InterPro" id="IPR037682">
    <property type="entry name" value="TonB_C"/>
</dbReference>
<evidence type="ECO:0000256" key="1">
    <source>
        <dbReference type="ARBA" id="ARBA00004383"/>
    </source>
</evidence>
<organism evidence="13 14">
    <name type="scientific">Thioclava sediminum</name>
    <dbReference type="NCBI Taxonomy" id="1915319"/>
    <lineage>
        <taxon>Bacteria</taxon>
        <taxon>Pseudomonadati</taxon>
        <taxon>Pseudomonadota</taxon>
        <taxon>Alphaproteobacteria</taxon>
        <taxon>Rhodobacterales</taxon>
        <taxon>Paracoccaceae</taxon>
        <taxon>Thioclava</taxon>
    </lineage>
</organism>
<dbReference type="InterPro" id="IPR006260">
    <property type="entry name" value="TonB/TolA_C"/>
</dbReference>
<dbReference type="NCBIfam" id="TIGR01352">
    <property type="entry name" value="tonB_Cterm"/>
    <property type="match status" value="1"/>
</dbReference>
<keyword evidence="5" id="KW-0997">Cell inner membrane</keyword>
<comment type="subcellular location">
    <subcellularLocation>
        <location evidence="1">Cell inner membrane</location>
        <topology evidence="1">Single-pass membrane protein</topology>
        <orientation evidence="1">Periplasmic side</orientation>
    </subcellularLocation>
</comment>
<keyword evidence="11" id="KW-0732">Signal</keyword>
<keyword evidence="6" id="KW-0812">Transmembrane</keyword>
<sequence length="278" mass="28600">MNRGALIACAALAISAGLHALGLAQTPVAAPELPPAGGQAAQEAPLLGNDFADLAAGRATPVTPERAEPIAREVSRPVQPVTPATPDAARPSAPTAPDRLAAVTPTPETLRAQSTLAPQQSQRPEARPERPAPQQVAKPSKQAQSEARPTPPSNAGNAARDARRGSSQGATKARNTADKGQPAKAPSAARSGQSPRQYAASVIRKIQSTPKRRGQGRGRAVVGFVISANGRLSTVRILRGSGSSGLDAAALDHVRRAAPFPPPPKPGMKFSFEFIARG</sequence>
<feature type="compositionally biased region" description="Basic and acidic residues" evidence="10">
    <location>
        <begin position="65"/>
        <end position="75"/>
    </location>
</feature>
<evidence type="ECO:0000256" key="11">
    <source>
        <dbReference type="SAM" id="SignalP"/>
    </source>
</evidence>
<evidence type="ECO:0000313" key="14">
    <source>
        <dbReference type="Proteomes" id="UP000190787"/>
    </source>
</evidence>
<gene>
    <name evidence="13" type="ORF">BMI91_18465</name>
</gene>
<evidence type="ECO:0000256" key="3">
    <source>
        <dbReference type="ARBA" id="ARBA00022448"/>
    </source>
</evidence>
<comment type="similarity">
    <text evidence="2">Belongs to the TonB family.</text>
</comment>
<dbReference type="PROSITE" id="PS52015">
    <property type="entry name" value="TONB_CTD"/>
    <property type="match status" value="1"/>
</dbReference>
<name>A0ABX3MVY2_9RHOB</name>
<keyword evidence="7" id="KW-0653">Protein transport</keyword>
<evidence type="ECO:0000256" key="6">
    <source>
        <dbReference type="ARBA" id="ARBA00022692"/>
    </source>
</evidence>
<feature type="region of interest" description="Disordered" evidence="10">
    <location>
        <begin position="61"/>
        <end position="198"/>
    </location>
</feature>
<feature type="domain" description="TonB C-terminal" evidence="12">
    <location>
        <begin position="192"/>
        <end position="278"/>
    </location>
</feature>
<dbReference type="InterPro" id="IPR051045">
    <property type="entry name" value="TonB-dependent_transducer"/>
</dbReference>
<evidence type="ECO:0000313" key="13">
    <source>
        <dbReference type="EMBL" id="OOY22640.1"/>
    </source>
</evidence>
<evidence type="ECO:0000256" key="5">
    <source>
        <dbReference type="ARBA" id="ARBA00022519"/>
    </source>
</evidence>
<evidence type="ECO:0000256" key="9">
    <source>
        <dbReference type="ARBA" id="ARBA00023136"/>
    </source>
</evidence>
<evidence type="ECO:0000256" key="2">
    <source>
        <dbReference type="ARBA" id="ARBA00006555"/>
    </source>
</evidence>
<feature type="signal peptide" evidence="11">
    <location>
        <begin position="1"/>
        <end position="20"/>
    </location>
</feature>
<dbReference type="PANTHER" id="PTHR33446">
    <property type="entry name" value="PROTEIN TONB-RELATED"/>
    <property type="match status" value="1"/>
</dbReference>
<keyword evidence="14" id="KW-1185">Reference proteome</keyword>
<evidence type="ECO:0000259" key="12">
    <source>
        <dbReference type="PROSITE" id="PS52015"/>
    </source>
</evidence>
<keyword evidence="3" id="KW-0813">Transport</keyword>
<dbReference type="SUPFAM" id="SSF74653">
    <property type="entry name" value="TolA/TonB C-terminal domain"/>
    <property type="match status" value="1"/>
</dbReference>
<evidence type="ECO:0000256" key="7">
    <source>
        <dbReference type="ARBA" id="ARBA00022927"/>
    </source>
</evidence>
<proteinExistence type="inferred from homology"/>
<dbReference type="Gene3D" id="3.30.1150.10">
    <property type="match status" value="1"/>
</dbReference>